<dbReference type="KEGG" id="uam:UABAM_03030"/>
<dbReference type="OrthoDB" id="254728at2"/>
<dbReference type="Proteomes" id="UP000326354">
    <property type="component" value="Chromosome"/>
</dbReference>
<evidence type="ECO:0000313" key="2">
    <source>
        <dbReference type="Proteomes" id="UP000326354"/>
    </source>
</evidence>
<gene>
    <name evidence="1" type="ORF">UABAM_03030</name>
</gene>
<protein>
    <recommendedName>
        <fullName evidence="3">RNA polymerase sigma-70 region 2 domain-containing protein</fullName>
    </recommendedName>
</protein>
<dbReference type="RefSeq" id="WP_151968809.1">
    <property type="nucleotide sequence ID" value="NZ_AP019860.1"/>
</dbReference>
<evidence type="ECO:0008006" key="3">
    <source>
        <dbReference type="Google" id="ProtNLM"/>
    </source>
</evidence>
<accession>A0A5S9F4J8</accession>
<evidence type="ECO:0000313" key="1">
    <source>
        <dbReference type="EMBL" id="BBM84669.1"/>
    </source>
</evidence>
<reference evidence="1 2" key="1">
    <citation type="submission" date="2019-08" db="EMBL/GenBank/DDBJ databases">
        <title>Complete genome sequence of Candidatus Uab amorphum.</title>
        <authorList>
            <person name="Shiratori T."/>
            <person name="Suzuki S."/>
            <person name="Kakizawa Y."/>
            <person name="Ishida K."/>
        </authorList>
    </citation>
    <scope>NUCLEOTIDE SEQUENCE [LARGE SCALE GENOMIC DNA]</scope>
    <source>
        <strain evidence="1 2">SRT547</strain>
    </source>
</reference>
<name>A0A5S9F4J8_UABAM</name>
<organism evidence="1 2">
    <name type="scientific">Uabimicrobium amorphum</name>
    <dbReference type="NCBI Taxonomy" id="2596890"/>
    <lineage>
        <taxon>Bacteria</taxon>
        <taxon>Pseudomonadati</taxon>
        <taxon>Planctomycetota</taxon>
        <taxon>Candidatus Uabimicrobiia</taxon>
        <taxon>Candidatus Uabimicrobiales</taxon>
        <taxon>Candidatus Uabimicrobiaceae</taxon>
        <taxon>Candidatus Uabimicrobium</taxon>
    </lineage>
</organism>
<dbReference type="EMBL" id="AP019860">
    <property type="protein sequence ID" value="BBM84669.1"/>
    <property type="molecule type" value="Genomic_DNA"/>
</dbReference>
<proteinExistence type="predicted"/>
<keyword evidence="2" id="KW-1185">Reference proteome</keyword>
<dbReference type="Gene3D" id="1.10.1740.10">
    <property type="match status" value="1"/>
</dbReference>
<sequence length="252" mass="29812">MYDETQWSEIHKAAATDLDSPEKQAALNNILKRFEKPLLILFSKRLRDFHTQNSRNHHENTEEMLAEFYLYLLERRQKIFTNVDQNKGKLRTFLYTIAWRFANDYLGKQASQTPTFDHDFSLKEDNAPQIYDKYEVEYVNVLVNRALSRLKAYEKKIYHLFKKKYFSQPPLSSKEIALQLKILDPQQAQDGAAVTKAENNINKQLSRGRRMFFEFIREEVSATLVQQNEELLEEEMCMLRKHIGDISLAITH</sequence>
<dbReference type="AlphaFoldDB" id="A0A5S9F4J8"/>